<evidence type="ECO:0000256" key="3">
    <source>
        <dbReference type="ARBA" id="ARBA00022729"/>
    </source>
</evidence>
<evidence type="ECO:0000259" key="6">
    <source>
        <dbReference type="Pfam" id="PF17210"/>
    </source>
</evidence>
<comment type="subcellular location">
    <subcellularLocation>
        <location evidence="1">Secreted</location>
    </subcellularLocation>
</comment>
<protein>
    <recommendedName>
        <fullName evidence="8">DUF11 domain-containing protein</fullName>
    </recommendedName>
</protein>
<dbReference type="NCBIfam" id="TIGR01451">
    <property type="entry name" value="B_ant_repeat"/>
    <property type="match status" value="1"/>
</dbReference>
<dbReference type="EMBL" id="CACVAT010000052">
    <property type="protein sequence ID" value="CAA6803257.1"/>
    <property type="molecule type" value="Genomic_DNA"/>
</dbReference>
<evidence type="ECO:0000256" key="4">
    <source>
        <dbReference type="SAM" id="MobiDB-lite"/>
    </source>
</evidence>
<dbReference type="InterPro" id="IPR013783">
    <property type="entry name" value="Ig-like_fold"/>
</dbReference>
<organism evidence="7">
    <name type="scientific">uncultured Thiotrichaceae bacterium</name>
    <dbReference type="NCBI Taxonomy" id="298394"/>
    <lineage>
        <taxon>Bacteria</taxon>
        <taxon>Pseudomonadati</taxon>
        <taxon>Pseudomonadota</taxon>
        <taxon>Gammaproteobacteria</taxon>
        <taxon>Thiotrichales</taxon>
        <taxon>Thiotrichaceae</taxon>
        <taxon>environmental samples</taxon>
    </lineage>
</organism>
<feature type="compositionally biased region" description="Polar residues" evidence="4">
    <location>
        <begin position="1413"/>
        <end position="1423"/>
    </location>
</feature>
<dbReference type="InterPro" id="IPR033764">
    <property type="entry name" value="Sdr_B"/>
</dbReference>
<proteinExistence type="predicted"/>
<keyword evidence="3" id="KW-0732">Signal</keyword>
<evidence type="ECO:0000259" key="5">
    <source>
        <dbReference type="Pfam" id="PF01345"/>
    </source>
</evidence>
<evidence type="ECO:0000256" key="2">
    <source>
        <dbReference type="ARBA" id="ARBA00022525"/>
    </source>
</evidence>
<accession>A0A6S6SD41</accession>
<dbReference type="Pfam" id="PF01345">
    <property type="entry name" value="DUF11"/>
    <property type="match status" value="1"/>
</dbReference>
<feature type="domain" description="SD-repeat containing protein B" evidence="6">
    <location>
        <begin position="1324"/>
        <end position="1390"/>
    </location>
</feature>
<name>A0A6S6SD41_9GAMM</name>
<dbReference type="Gene3D" id="2.60.40.1170">
    <property type="entry name" value="Mu homology domain, subdomain B"/>
    <property type="match status" value="1"/>
</dbReference>
<dbReference type="Gene3D" id="2.60.40.10">
    <property type="entry name" value="Immunoglobulins"/>
    <property type="match status" value="1"/>
</dbReference>
<evidence type="ECO:0000313" key="7">
    <source>
        <dbReference type="EMBL" id="CAA6803257.1"/>
    </source>
</evidence>
<evidence type="ECO:0008006" key="8">
    <source>
        <dbReference type="Google" id="ProtNLM"/>
    </source>
</evidence>
<sequence>MKKTLQRNQAGLPFTRKTGTPLLLIMLLITLTSLSLPASAATITGMIWNDINADTLVGDAAHNTPGSNVLTQADNSQRGALSANTYGDPVVPGAGVESGYEGVQLCVTGTNTCTMTAADGTYSLEVPDGSSITVNAPEGYLFSSDDPAGDNDADQQPVDPVPPNPWTAQITAASIAAGNTNAGIAPIPKIVTGWFDTNGINDGVQGIISGSADYNTHGNCQTTAPYEDPLDASLNMDTAFSDPGDDCHKYDTVVRTNDTVDFVPTIKLDNSPAGGIDNIILEIQFSSISGADLQIDTPLLSGLPVGCETGSSFSPPSGIIEHADGGLTLICNIGTIENGQEFRVISLKPTGSSPNGSGFKAEINAYAAANNAVPGTEQPSPELQISSIPQFDITKNAYNGAAGIDGGSARNVSGLYPGTSSSNHVTGITENGLRIIHQISILADGTGRGISALGDSFTFDEVIDPRYAAFGARVTACTPTITGSWTAPLDGNGAAPPYEDNRTIDNGSWSCATDGSSNTITISNADTSGAHYPETGGSGASTSPHKIVVTGQISVWYPYSAFYRFAGADKIFNTADDGASLNPNDPNLWQYGDDPITGTYQQTNCLANFDPDSLDAQGNTVSNYGTNYEPGWDGSTANANNCRNTSFNISVTGSFHKRYAGAWYLDDTGQLTDRHRFFDAPRYHWACTGTPDRLIVPGQSACGSGDGPIVGNQLFTASLIFHANRSAIDLEKPELCEVIDNSTYTLEKIPANTNPAIPAQIVGKYAYYNYNDSAIPGIDGGPGNLGYVYAADHGFYLEYARFNPANTSQRTWQINHATGAPDPISSIVPLDNAQQQLAAKDCGSALTTSGELEWTADPDAAGWDIGDVVIVRMKSDDGVAIQAGDYSTNMHLHFKAREHFYAPDFPAEDGQIIPLGTLLANVSNYAYDNDGDGNTDYGTGSYDAASHTGANASGSSTLAYGDRLIFQTVNASIEKQAYQFWNGSSAGDDDTTQVNVGDSIMWSLHPSINSINNAAIAKDVTITDTLPAYVEYAPGCTPPPPAGLSGPVVQLNTPNAGETTLTWSYDSDLPANQSLEPISVCTNTDPFAPAEPSLDVINQVEIRASNIAYSRRSHTRDRLVEMVQVGRFAVAKSVDFPLDFQEQDQVWTLQWANTSDTFPFNPPDIIDVFAFMGDGPGSGAERELYPSNYNGGARLTAIPDIPQVTGSTGNRADGGQWYATCEAPGTINFDPQDASNNLPGIWIAVPANSRANPSGSCLLEDVTAIRWISSDTLLAQDNATVSFPLQTYNNEANNLYVNRYSAYTASFDETVRSNEPFVQIIGFTLGDLLWMDANGNNIFDEGSDITAPAGLPVTLYDDNDNQLSTTTTDANGRWYFEALTGDQYDNSGSYVAGNYYVTIDISSLPPGWKAGDNPQTDPNSNENENTDHHLIEDNGILRSAGLVQLSANVNAAGLITGAEPVGDNVKILGNPLIRDDLTNFTLDLMLSPERGNIEVTKQLEWNEGPLDNWQFTIVSNDTTECPLPITNFNNPAASDNQGKVQFDNLLVYGITTGNKCSYTIAETGTQGSWTYTSQTPGGPHEVADGATTAVNVLNNRNKGALKVDKSVLGNAAPQGWRFTLSSLTADCNIPATTDNPQTTVDGSGGSVTFDNLPTHAATTPFAECLYQVDETSQNGWLLNTAPGNMTNLQVSNGNTSSIDVSNKQDVIDLSLQKKTFSADGLTEIVDVRPGNQFIYRLEVVNDGPQDAANVVIEDKLPPQVTYISNDSGATYANGTLTWTLNSLPNGATATLDITVQVPW</sequence>
<feature type="domain" description="DUF11" evidence="5">
    <location>
        <begin position="1726"/>
        <end position="1797"/>
    </location>
</feature>
<dbReference type="InterPro" id="IPR047589">
    <property type="entry name" value="DUF11_rpt"/>
</dbReference>
<evidence type="ECO:0000256" key="1">
    <source>
        <dbReference type="ARBA" id="ARBA00004613"/>
    </source>
</evidence>
<keyword evidence="2" id="KW-0964">Secreted</keyword>
<feature type="region of interest" description="Disordered" evidence="4">
    <location>
        <begin position="135"/>
        <end position="159"/>
    </location>
</feature>
<dbReference type="SUPFAM" id="SSF117074">
    <property type="entry name" value="Hypothetical protein PA1324"/>
    <property type="match status" value="1"/>
</dbReference>
<dbReference type="Pfam" id="PF17210">
    <property type="entry name" value="SdrD_B"/>
    <property type="match status" value="1"/>
</dbReference>
<reference evidence="7" key="1">
    <citation type="submission" date="2020-01" db="EMBL/GenBank/DDBJ databases">
        <authorList>
            <person name="Meier V. D."/>
            <person name="Meier V D."/>
        </authorList>
    </citation>
    <scope>NUCLEOTIDE SEQUENCE</scope>
    <source>
        <strain evidence="7">HLG_WM_MAG_09</strain>
    </source>
</reference>
<dbReference type="GO" id="GO:0005576">
    <property type="term" value="C:extracellular region"/>
    <property type="evidence" value="ECO:0007669"/>
    <property type="project" value="UniProtKB-SubCell"/>
</dbReference>
<gene>
    <name evidence="7" type="ORF">HELGO_WM29555</name>
</gene>
<dbReference type="InterPro" id="IPR001434">
    <property type="entry name" value="OmcB-like_DUF11"/>
</dbReference>
<feature type="region of interest" description="Disordered" evidence="4">
    <location>
        <begin position="1407"/>
        <end position="1427"/>
    </location>
</feature>